<organism evidence="3 4">
    <name type="scientific">Verticillium longisporum</name>
    <name type="common">Verticillium dahliae var. longisporum</name>
    <dbReference type="NCBI Taxonomy" id="100787"/>
    <lineage>
        <taxon>Eukaryota</taxon>
        <taxon>Fungi</taxon>
        <taxon>Dikarya</taxon>
        <taxon>Ascomycota</taxon>
        <taxon>Pezizomycotina</taxon>
        <taxon>Sordariomycetes</taxon>
        <taxon>Hypocreomycetidae</taxon>
        <taxon>Glomerellales</taxon>
        <taxon>Plectosphaerellaceae</taxon>
        <taxon>Verticillium</taxon>
    </lineage>
</organism>
<name>A0A0G4NCB5_VERLO</name>
<evidence type="ECO:0000256" key="2">
    <source>
        <dbReference type="PROSITE-ProRule" id="PRU00708"/>
    </source>
</evidence>
<accession>A0A0G4NCB5</accession>
<dbReference type="PROSITE" id="PS51375">
    <property type="entry name" value="PPR"/>
    <property type="match status" value="2"/>
</dbReference>
<dbReference type="InterPro" id="IPR011990">
    <property type="entry name" value="TPR-like_helical_dom_sf"/>
</dbReference>
<proteinExistence type="predicted"/>
<dbReference type="Gene3D" id="1.25.40.10">
    <property type="entry name" value="Tetratricopeptide repeat domain"/>
    <property type="match status" value="2"/>
</dbReference>
<evidence type="ECO:0008006" key="5">
    <source>
        <dbReference type="Google" id="ProtNLM"/>
    </source>
</evidence>
<dbReference type="InterPro" id="IPR002885">
    <property type="entry name" value="PPR_rpt"/>
</dbReference>
<gene>
    <name evidence="3" type="ORF">BN1723_005995</name>
</gene>
<dbReference type="PANTHER" id="PTHR47933:SF11">
    <property type="entry name" value="PENTATRICOPEPTIDE REPEAT-CONTAINING PROTEIN 2"/>
    <property type="match status" value="1"/>
</dbReference>
<dbReference type="EMBL" id="CVQI01033828">
    <property type="protein sequence ID" value="CRK44078.1"/>
    <property type="molecule type" value="Genomic_DNA"/>
</dbReference>
<sequence length="350" mass="38856">MGSTPSANTFGLYITTLKESIKTFDEATEAVKIFHRAKAEGVEPSSFLYNALIGKLGKARRIDDCLFYFAEMRALDIKPTSVTYGTIVNALCRVSDEKFAEQLFDEMEAMPNYKARPAPYNSMMQFFLTTKRDKSKVLAYYERMVARGIMPTAHTNKLLVDTHATLEPVDMDAAEKVLETIRASGQKPEPVHYASLIHARGCVLHDMEGARKVFDDVVKDRSMPVNASLFQALFEAMVANHRVADTEPVLGLMRRRGIELTPYIANTLIHGWAAEKNIDRAYAIYNAIGHSKREPSTYEAMTRAFLATEEREKAKIVVGEMLSRGYPSAVVNKVLELLGGGGGEEGAVVA</sequence>
<dbReference type="NCBIfam" id="TIGR00756">
    <property type="entry name" value="PPR"/>
    <property type="match status" value="2"/>
</dbReference>
<feature type="non-terminal residue" evidence="3">
    <location>
        <position position="350"/>
    </location>
</feature>
<dbReference type="PANTHER" id="PTHR47933">
    <property type="entry name" value="PENTATRICOPEPTIDE REPEAT-CONTAINING PROTEIN 1, MITOCHONDRIAL"/>
    <property type="match status" value="1"/>
</dbReference>
<feature type="repeat" description="PPR" evidence="2">
    <location>
        <begin position="80"/>
        <end position="110"/>
    </location>
</feature>
<dbReference type="GO" id="GO:0003729">
    <property type="term" value="F:mRNA binding"/>
    <property type="evidence" value="ECO:0007669"/>
    <property type="project" value="TreeGrafter"/>
</dbReference>
<reference evidence="4" key="1">
    <citation type="submission" date="2015-05" db="EMBL/GenBank/DDBJ databases">
        <authorList>
            <person name="Fogelqvist Johan"/>
        </authorList>
    </citation>
    <scope>NUCLEOTIDE SEQUENCE [LARGE SCALE GENOMIC DNA]</scope>
</reference>
<evidence type="ECO:0000313" key="4">
    <source>
        <dbReference type="Proteomes" id="UP000045706"/>
    </source>
</evidence>
<dbReference type="FunFam" id="1.25.40.10:FF:000266">
    <property type="entry name" value="Pentatricopeptide repeat domain-containing protein"/>
    <property type="match status" value="1"/>
</dbReference>
<protein>
    <recommendedName>
        <fullName evidence="5">Pentacotripeptide-repeat region of PRORP domain-containing protein</fullName>
    </recommendedName>
</protein>
<feature type="repeat" description="PPR" evidence="2">
    <location>
        <begin position="45"/>
        <end position="79"/>
    </location>
</feature>
<dbReference type="AlphaFoldDB" id="A0A0G4NCB5"/>
<evidence type="ECO:0000313" key="3">
    <source>
        <dbReference type="EMBL" id="CRK44078.1"/>
    </source>
</evidence>
<dbReference type="InterPro" id="IPR051240">
    <property type="entry name" value="Mito_RNA-Proc/Resp"/>
</dbReference>
<dbReference type="Proteomes" id="UP000045706">
    <property type="component" value="Unassembled WGS sequence"/>
</dbReference>
<dbReference type="Pfam" id="PF13041">
    <property type="entry name" value="PPR_2"/>
    <property type="match status" value="1"/>
</dbReference>
<keyword evidence="1" id="KW-0677">Repeat</keyword>
<evidence type="ECO:0000256" key="1">
    <source>
        <dbReference type="ARBA" id="ARBA00022737"/>
    </source>
</evidence>